<dbReference type="EMBL" id="LGFO01000125">
    <property type="protein sequence ID" value="KUK36283.1"/>
    <property type="molecule type" value="Genomic_DNA"/>
</dbReference>
<dbReference type="Proteomes" id="UP000053326">
    <property type="component" value="Unassembled WGS sequence"/>
</dbReference>
<comment type="caution">
    <text evidence="2">The sequence shown here is derived from an EMBL/GenBank/DDBJ whole genome shotgun (WGS) entry which is preliminary data.</text>
</comment>
<sequence>MKKKPWFILLAVLVLLGGASLFRWERTSTKKEGDLDVTYARDRWTGSKWIILSGSEDDKVYVNERIPYLASNLVRARQQDVLKRPEFQKRISEVEEKKKAVSTKAEALGEAHDSYEELAEACKKDWERENPPTSEKYFDTLFEWAELLWSPSTSVGPPLPIPLDSDNDAITFLKSHIPLELIQAENEYREYYMDLWKLKEEEDAIKEKAQSTAERELAREIQRKSNIATCAWACLLVLVAGSALYLYLKDIKSSALA</sequence>
<accession>A0A101FFV1</accession>
<gene>
    <name evidence="2" type="ORF">XD66_1006</name>
</gene>
<protein>
    <submittedName>
        <fullName evidence="2">Putative membrane protein</fullName>
    </submittedName>
</protein>
<keyword evidence="1" id="KW-1133">Transmembrane helix</keyword>
<reference evidence="3" key="1">
    <citation type="journal article" date="2015" name="MBio">
        <title>Genome-Resolved Metagenomic Analysis Reveals Roles for Candidate Phyla and Other Microbial Community Members in Biogeochemical Transformations in Oil Reservoirs.</title>
        <authorList>
            <person name="Hu P."/>
            <person name="Tom L."/>
            <person name="Singh A."/>
            <person name="Thomas B.C."/>
            <person name="Baker B.J."/>
            <person name="Piceno Y.M."/>
            <person name="Andersen G.L."/>
            <person name="Banfield J.F."/>
        </authorList>
    </citation>
    <scope>NUCLEOTIDE SEQUENCE [LARGE SCALE GENOMIC DNA]</scope>
</reference>
<evidence type="ECO:0000313" key="3">
    <source>
        <dbReference type="Proteomes" id="UP000053326"/>
    </source>
</evidence>
<keyword evidence="1" id="KW-0472">Membrane</keyword>
<feature type="transmembrane region" description="Helical" evidence="1">
    <location>
        <begin position="226"/>
        <end position="248"/>
    </location>
</feature>
<dbReference type="OMA" id="NIATCAW"/>
<evidence type="ECO:0000313" key="2">
    <source>
        <dbReference type="EMBL" id="KUK36283.1"/>
    </source>
</evidence>
<proteinExistence type="predicted"/>
<keyword evidence="1" id="KW-0812">Transmembrane</keyword>
<organism evidence="2 3">
    <name type="scientific">Thermacetogenium phaeum</name>
    <dbReference type="NCBI Taxonomy" id="85874"/>
    <lineage>
        <taxon>Bacteria</taxon>
        <taxon>Bacillati</taxon>
        <taxon>Bacillota</taxon>
        <taxon>Clostridia</taxon>
        <taxon>Thermoanaerobacterales</taxon>
        <taxon>Thermoanaerobacteraceae</taxon>
        <taxon>Thermacetogenium</taxon>
    </lineage>
</organism>
<dbReference type="AlphaFoldDB" id="A0A101FFV1"/>
<evidence type="ECO:0000256" key="1">
    <source>
        <dbReference type="SAM" id="Phobius"/>
    </source>
</evidence>
<name>A0A101FFV1_9THEO</name>